<dbReference type="InterPro" id="IPR011990">
    <property type="entry name" value="TPR-like_helical_dom_sf"/>
</dbReference>
<evidence type="ECO:0000259" key="6">
    <source>
        <dbReference type="Pfam" id="PF08640"/>
    </source>
</evidence>
<dbReference type="InterPro" id="IPR055347">
    <property type="entry name" value="UTP6_N"/>
</dbReference>
<dbReference type="KEGG" id="pco:PHACADRAFT_97943"/>
<keyword evidence="8" id="KW-1185">Reference proteome</keyword>
<evidence type="ECO:0000256" key="2">
    <source>
        <dbReference type="ARBA" id="ARBA00010734"/>
    </source>
</evidence>
<keyword evidence="5" id="KW-0539">Nucleus</keyword>
<dbReference type="Pfam" id="PF08640">
    <property type="entry name" value="U3_assoc_6"/>
    <property type="match status" value="1"/>
</dbReference>
<dbReference type="InterPro" id="IPR013949">
    <property type="entry name" value="Utp6"/>
</dbReference>
<dbReference type="STRING" id="650164.K5UVC9"/>
<dbReference type="OrthoDB" id="28112at2759"/>
<dbReference type="GO" id="GO:0032040">
    <property type="term" value="C:small-subunit processome"/>
    <property type="evidence" value="ECO:0007669"/>
    <property type="project" value="TreeGrafter"/>
</dbReference>
<evidence type="ECO:0000256" key="5">
    <source>
        <dbReference type="ARBA" id="ARBA00023242"/>
    </source>
</evidence>
<protein>
    <recommendedName>
        <fullName evidence="6">U3 small nucleolar RNA-associated protein 6 N-terminal domain-containing protein</fullName>
    </recommendedName>
</protein>
<reference evidence="7 8" key="1">
    <citation type="journal article" date="2012" name="BMC Genomics">
        <title>Comparative genomics of the white-rot fungi, Phanerochaete carnosa and P. chrysosporium, to elucidate the genetic basis of the distinct wood types they colonize.</title>
        <authorList>
            <person name="Suzuki H."/>
            <person name="MacDonald J."/>
            <person name="Syed K."/>
            <person name="Salamov A."/>
            <person name="Hori C."/>
            <person name="Aerts A."/>
            <person name="Henrissat B."/>
            <person name="Wiebenga A."/>
            <person name="vanKuyk P.A."/>
            <person name="Barry K."/>
            <person name="Lindquist E."/>
            <person name="LaButti K."/>
            <person name="Lapidus A."/>
            <person name="Lucas S."/>
            <person name="Coutinho P."/>
            <person name="Gong Y."/>
            <person name="Samejima M."/>
            <person name="Mahadevan R."/>
            <person name="Abou-Zaid M."/>
            <person name="de Vries R.P."/>
            <person name="Igarashi K."/>
            <person name="Yadav J.S."/>
            <person name="Grigoriev I.V."/>
            <person name="Master E.R."/>
        </authorList>
    </citation>
    <scope>NUCLEOTIDE SEQUENCE [LARGE SCALE GENOMIC DNA]</scope>
    <source>
        <strain evidence="7 8">HHB-10118-sp</strain>
    </source>
</reference>
<dbReference type="RefSeq" id="XP_007396673.1">
    <property type="nucleotide sequence ID" value="XM_007396611.1"/>
</dbReference>
<dbReference type="HOGENOM" id="CLU_026025_1_0_1"/>
<comment type="subcellular location">
    <subcellularLocation>
        <location evidence="1">Nucleus</location>
        <location evidence="1">Nucleolus</location>
    </subcellularLocation>
</comment>
<feature type="domain" description="U3 small nucleolar RNA-associated protein 6 N-terminal" evidence="6">
    <location>
        <begin position="9"/>
        <end position="91"/>
    </location>
</feature>
<dbReference type="InParanoid" id="K5UVC9"/>
<comment type="similarity">
    <text evidence="2">Belongs to the UTP6 family.</text>
</comment>
<dbReference type="InterPro" id="IPR003107">
    <property type="entry name" value="HAT"/>
</dbReference>
<dbReference type="PANTHER" id="PTHR23271:SF1">
    <property type="entry name" value="U3 SMALL NUCLEOLAR RNA-ASSOCIATED PROTEIN 6 HOMOLOG"/>
    <property type="match status" value="1"/>
</dbReference>
<evidence type="ECO:0000313" key="8">
    <source>
        <dbReference type="Proteomes" id="UP000008370"/>
    </source>
</evidence>
<dbReference type="Gene3D" id="1.25.40.10">
    <property type="entry name" value="Tetratricopeptide repeat domain"/>
    <property type="match status" value="1"/>
</dbReference>
<dbReference type="EMBL" id="JH930473">
    <property type="protein sequence ID" value="EKM53966.1"/>
    <property type="molecule type" value="Genomic_DNA"/>
</dbReference>
<gene>
    <name evidence="7" type="ORF">PHACADRAFT_97943</name>
</gene>
<keyword evidence="4" id="KW-0677">Repeat</keyword>
<dbReference type="SUPFAM" id="SSF48452">
    <property type="entry name" value="TPR-like"/>
    <property type="match status" value="1"/>
</dbReference>
<evidence type="ECO:0000256" key="4">
    <source>
        <dbReference type="ARBA" id="ARBA00022737"/>
    </source>
</evidence>
<dbReference type="SMART" id="SM00386">
    <property type="entry name" value="HAT"/>
    <property type="match status" value="4"/>
</dbReference>
<dbReference type="GO" id="GO:0030515">
    <property type="term" value="F:snoRNA binding"/>
    <property type="evidence" value="ECO:0007669"/>
    <property type="project" value="InterPro"/>
</dbReference>
<organism evidence="7 8">
    <name type="scientific">Phanerochaete carnosa (strain HHB-10118-sp)</name>
    <name type="common">White-rot fungus</name>
    <name type="synonym">Peniophora carnosa</name>
    <dbReference type="NCBI Taxonomy" id="650164"/>
    <lineage>
        <taxon>Eukaryota</taxon>
        <taxon>Fungi</taxon>
        <taxon>Dikarya</taxon>
        <taxon>Basidiomycota</taxon>
        <taxon>Agaricomycotina</taxon>
        <taxon>Agaricomycetes</taxon>
        <taxon>Polyporales</taxon>
        <taxon>Phanerochaetaceae</taxon>
        <taxon>Phanerochaete</taxon>
    </lineage>
</organism>
<sequence length="371" mass="41852">MERVQFQQEQMLAELKDLVQKGLFTQKEVKQIMKKRTAFETALVRRVAKKNDYLRYAAYEMGLEALRKKRVERLKLPRQGTSVSDYTLVRRQFHIFERALNKFKSDVGLWIQYIQVAKKEGARSLVGRICARALQLHPNVPSLYILAAQHELAHLSPSAARILLQRGIRLNAESVEMWREYVKFELGFVESMRRRWDVLGIDVNGKGKAKAQEDVEESMNERKQARKEIMQGAIVKSVISNAVKALPKAALFVSVHELLSNYPTTPALCSSLLDHLHTLLRQTLPTDPVAVRLTATRGLTAGLGGAALVDALKHANEKMIAAIHEVCNDNSGKDAEGMARSYAEFIEEWVKKEDLDDSLVSNASPSFDIAT</sequence>
<name>K5UVC9_PHACS</name>
<dbReference type="AlphaFoldDB" id="K5UVC9"/>
<accession>K5UVC9</accession>
<dbReference type="PANTHER" id="PTHR23271">
    <property type="entry name" value="HEPATOCELLULAR CARCINOMA-ASSOCIATED ANTIGEN 66"/>
    <property type="match status" value="1"/>
</dbReference>
<dbReference type="GO" id="GO:0000462">
    <property type="term" value="P:maturation of SSU-rRNA from tricistronic rRNA transcript (SSU-rRNA, 5.8S rRNA, LSU-rRNA)"/>
    <property type="evidence" value="ECO:0007669"/>
    <property type="project" value="InterPro"/>
</dbReference>
<dbReference type="GeneID" id="18920997"/>
<dbReference type="Proteomes" id="UP000008370">
    <property type="component" value="Unassembled WGS sequence"/>
</dbReference>
<keyword evidence="3" id="KW-0698">rRNA processing</keyword>
<dbReference type="GO" id="GO:0034388">
    <property type="term" value="C:Pwp2p-containing subcomplex of 90S preribosome"/>
    <property type="evidence" value="ECO:0007669"/>
    <property type="project" value="TreeGrafter"/>
</dbReference>
<evidence type="ECO:0000256" key="3">
    <source>
        <dbReference type="ARBA" id="ARBA00022552"/>
    </source>
</evidence>
<evidence type="ECO:0000256" key="1">
    <source>
        <dbReference type="ARBA" id="ARBA00004604"/>
    </source>
</evidence>
<proteinExistence type="inferred from homology"/>
<evidence type="ECO:0000313" key="7">
    <source>
        <dbReference type="EMBL" id="EKM53966.1"/>
    </source>
</evidence>